<dbReference type="Proteomes" id="UP000179920">
    <property type="component" value="Chromosome V"/>
</dbReference>
<dbReference type="AlphaFoldDB" id="A0A1K0G2I3"/>
<reference evidence="7" key="2">
    <citation type="submission" date="2016-04" db="EMBL/GenBank/DDBJ databases">
        <authorList>
            <person name="Evans L.H."/>
            <person name="Alamgir A."/>
            <person name="Owens N."/>
            <person name="Weber N.D."/>
            <person name="Virtaneva K."/>
            <person name="Barbian K."/>
            <person name="Babar A."/>
            <person name="Rosenke K."/>
        </authorList>
    </citation>
    <scope>NUCLEOTIDE SEQUENCE</scope>
    <source>
        <strain evidence="7">UB2112</strain>
    </source>
</reference>
<dbReference type="Pfam" id="PF00400">
    <property type="entry name" value="WD40"/>
    <property type="match status" value="2"/>
</dbReference>
<dbReference type="InterPro" id="IPR019775">
    <property type="entry name" value="WD40_repeat_CS"/>
</dbReference>
<dbReference type="OrthoDB" id="10257301at2759"/>
<dbReference type="PRINTS" id="PR00320">
    <property type="entry name" value="GPROTEINBRPT"/>
</dbReference>
<feature type="region of interest" description="Disordered" evidence="6">
    <location>
        <begin position="55"/>
        <end position="82"/>
    </location>
</feature>
<dbReference type="InterPro" id="IPR020472">
    <property type="entry name" value="WD40_PAC1"/>
</dbReference>
<dbReference type="PROSITE" id="PS00678">
    <property type="entry name" value="WD_REPEATS_1"/>
    <property type="match status" value="1"/>
</dbReference>
<keyword evidence="1 5" id="KW-0853">WD repeat</keyword>
<dbReference type="SUPFAM" id="SSF50978">
    <property type="entry name" value="WD40 repeat-like"/>
    <property type="match status" value="1"/>
</dbReference>
<dbReference type="GO" id="GO:0000502">
    <property type="term" value="C:proteasome complex"/>
    <property type="evidence" value="ECO:0007669"/>
    <property type="project" value="UniProtKB-KW"/>
</dbReference>
<dbReference type="PANTHER" id="PTHR19857:SF19">
    <property type="entry name" value="26S PROTEASOME REGULATORY SUBUNIT RPN14"/>
    <property type="match status" value="1"/>
</dbReference>
<reference evidence="8" key="3">
    <citation type="submission" date="2018-08" db="EMBL/GenBank/DDBJ databases">
        <authorList>
            <person name="Guldener U."/>
        </authorList>
    </citation>
    <scope>NUCLEOTIDE SEQUENCE</scope>
    <source>
        <strain evidence="8">UB2</strain>
    </source>
</reference>
<feature type="region of interest" description="Disordered" evidence="6">
    <location>
        <begin position="97"/>
        <end position="127"/>
    </location>
</feature>
<protein>
    <submittedName>
        <fullName evidence="8">Related to RPN14 ### proteasome-interacting protein involved in the assembly of the 19S proteasome</fullName>
    </submittedName>
    <submittedName>
        <fullName evidence="7">Related to RPN14-proteasome-interacting protein involved in the assembly of the 19S proteasome</fullName>
    </submittedName>
</protein>
<dbReference type="PANTHER" id="PTHR19857">
    <property type="entry name" value="MITOCHONDRIAL DIVISION PROTEIN 1-RELATED"/>
    <property type="match status" value="1"/>
</dbReference>
<dbReference type="PROSITE" id="PS50082">
    <property type="entry name" value="WD_REPEATS_2"/>
    <property type="match status" value="2"/>
</dbReference>
<evidence type="ECO:0000256" key="3">
    <source>
        <dbReference type="ARBA" id="ARBA00022942"/>
    </source>
</evidence>
<dbReference type="SMART" id="SM00320">
    <property type="entry name" value="WD40"/>
    <property type="match status" value="3"/>
</dbReference>
<dbReference type="PROSITE" id="PS50294">
    <property type="entry name" value="WD_REPEATS_REGION"/>
    <property type="match status" value="2"/>
</dbReference>
<evidence type="ECO:0000256" key="5">
    <source>
        <dbReference type="PROSITE-ProRule" id="PRU00221"/>
    </source>
</evidence>
<comment type="similarity">
    <text evidence="4">Belongs to the WD repeat PAAF1/RPN14 family.</text>
</comment>
<dbReference type="EMBL" id="ULHB01000016">
    <property type="protein sequence ID" value="SYW76206.1"/>
    <property type="molecule type" value="Genomic_DNA"/>
</dbReference>
<evidence type="ECO:0000313" key="10">
    <source>
        <dbReference type="Proteomes" id="UP000658997"/>
    </source>
</evidence>
<evidence type="ECO:0000313" key="7">
    <source>
        <dbReference type="EMBL" id="SAM81618.1"/>
    </source>
</evidence>
<gene>
    <name evidence="8" type="ORF">UBRO2_01277</name>
    <name evidence="7" type="ORF">UBRO_03290</name>
</gene>
<evidence type="ECO:0000313" key="8">
    <source>
        <dbReference type="EMBL" id="SYW76206.1"/>
    </source>
</evidence>
<evidence type="ECO:0000256" key="2">
    <source>
        <dbReference type="ARBA" id="ARBA00022737"/>
    </source>
</evidence>
<feature type="repeat" description="WD" evidence="5">
    <location>
        <begin position="299"/>
        <end position="340"/>
    </location>
</feature>
<dbReference type="Gene3D" id="2.130.10.10">
    <property type="entry name" value="YVTN repeat-like/Quinoprotein amine dehydrogenase"/>
    <property type="match status" value="1"/>
</dbReference>
<keyword evidence="10" id="KW-1185">Reference proteome</keyword>
<dbReference type="InterPro" id="IPR051179">
    <property type="entry name" value="WD_repeat_multifunction"/>
</dbReference>
<name>A0A1K0G2I3_9BASI</name>
<feature type="repeat" description="WD" evidence="5">
    <location>
        <begin position="257"/>
        <end position="298"/>
    </location>
</feature>
<evidence type="ECO:0000313" key="9">
    <source>
        <dbReference type="Proteomes" id="UP000179920"/>
    </source>
</evidence>
<dbReference type="InterPro" id="IPR015943">
    <property type="entry name" value="WD40/YVTN_repeat-like_dom_sf"/>
</dbReference>
<organism evidence="7 9">
    <name type="scientific">Ustilago bromivora</name>
    <dbReference type="NCBI Taxonomy" id="307758"/>
    <lineage>
        <taxon>Eukaryota</taxon>
        <taxon>Fungi</taxon>
        <taxon>Dikarya</taxon>
        <taxon>Basidiomycota</taxon>
        <taxon>Ustilaginomycotina</taxon>
        <taxon>Ustilaginomycetes</taxon>
        <taxon>Ustilaginales</taxon>
        <taxon>Ustilaginaceae</taxon>
        <taxon>Ustilago</taxon>
    </lineage>
</organism>
<evidence type="ECO:0000256" key="6">
    <source>
        <dbReference type="SAM" id="MobiDB-lite"/>
    </source>
</evidence>
<dbReference type="InterPro" id="IPR001680">
    <property type="entry name" value="WD40_rpt"/>
</dbReference>
<dbReference type="EMBL" id="LT558121">
    <property type="protein sequence ID" value="SAM81618.1"/>
    <property type="molecule type" value="Genomic_DNA"/>
</dbReference>
<evidence type="ECO:0000256" key="4">
    <source>
        <dbReference type="ARBA" id="ARBA00038321"/>
    </source>
</evidence>
<feature type="compositionally biased region" description="Polar residues" evidence="6">
    <location>
        <begin position="115"/>
        <end position="127"/>
    </location>
</feature>
<reference evidence="9" key="1">
    <citation type="submission" date="2016-04" db="EMBL/GenBank/DDBJ databases">
        <authorList>
            <person name="Guldener U."/>
            <person name="Guldener U."/>
        </authorList>
    </citation>
    <scope>NUCLEOTIDE SEQUENCE [LARGE SCALE GENOMIC DNA]</scope>
    <source>
        <strain evidence="9">UB2112</strain>
    </source>
</reference>
<accession>A0A1K0G2I3</accession>
<dbReference type="Proteomes" id="UP000658997">
    <property type="component" value="Unassembled WGS sequence"/>
</dbReference>
<dbReference type="InterPro" id="IPR036322">
    <property type="entry name" value="WD40_repeat_dom_sf"/>
</dbReference>
<keyword evidence="3 7" id="KW-0647">Proteasome</keyword>
<sequence length="554" mass="59469">MAALPYISIQPNYPEVFSDISSSTIVGENIWLSYYSSNAPSSSVHLKLPLQQVKDDGKSMDTQGGVSIGEVETSGGPTKGLKASRVQGSWLDLELTQDASAEDPDEVVPGKEEQNSGGSRSARGLQSSIELDSGVQVRFARKTLTKFLPTVGTSKVNDNYTNYPTIDAFDISHGTAEDGVDMFVAGGAEGSLHAGRLSEFDPDSARSQAIETLLTPEERDILSGEARDPEEKKWDIKARIRMHVNSAKARLGKKTALKGHVGDIRFVKFFPSNRVVLSTSSDLTVRIWDPFTGDNPRTLEGHKRAVLTAGIIGRGRTVLSGGADGSVRLWDVAAGEKIRLFGSDRYSAVNCLALEKKADSGEEEEFAVGLASGGWQKFDIRTAVANVTTQKYAFPPGEPPSASNLWTQRPTAGVTAIDVRGHTVITGTANGIVSVWDTRATSSSSKAEGTEPPKGLVTAWRRNNAEVNSLKLFDGQKGLEVLVATQDGLPYRAALETGGERMDVGAEGEGVWTDAAPRVVCEYAGWDCDQTSWIGLDSKERVVIAGAEGAVRRY</sequence>
<evidence type="ECO:0000256" key="1">
    <source>
        <dbReference type="ARBA" id="ARBA00022574"/>
    </source>
</evidence>
<keyword evidence="2" id="KW-0677">Repeat</keyword>
<proteinExistence type="inferred from homology"/>